<dbReference type="PANTHER" id="PTHR34820:SF4">
    <property type="entry name" value="INNER MEMBRANE PROTEIN YEBZ"/>
    <property type="match status" value="1"/>
</dbReference>
<feature type="region of interest" description="Disordered" evidence="5">
    <location>
        <begin position="154"/>
        <end position="197"/>
    </location>
</feature>
<dbReference type="GO" id="GO:0005507">
    <property type="term" value="F:copper ion binding"/>
    <property type="evidence" value="ECO:0007669"/>
    <property type="project" value="InterPro"/>
</dbReference>
<gene>
    <name evidence="8" type="ORF">Pme01_54330</name>
</gene>
<feature type="domain" description="CopC" evidence="7">
    <location>
        <begin position="56"/>
        <end position="148"/>
    </location>
</feature>
<name>A0A8J3X3C6_9ACTN</name>
<dbReference type="GO" id="GO:0006825">
    <property type="term" value="P:copper ion transport"/>
    <property type="evidence" value="ECO:0007669"/>
    <property type="project" value="InterPro"/>
</dbReference>
<dbReference type="AlphaFoldDB" id="A0A8J3X3C6"/>
<evidence type="ECO:0000256" key="4">
    <source>
        <dbReference type="ARBA" id="ARBA00023008"/>
    </source>
</evidence>
<comment type="subcellular location">
    <subcellularLocation>
        <location evidence="1">Cell envelope</location>
    </subcellularLocation>
</comment>
<dbReference type="PANTHER" id="PTHR34820">
    <property type="entry name" value="INNER MEMBRANE PROTEIN YEBZ"/>
    <property type="match status" value="1"/>
</dbReference>
<dbReference type="SUPFAM" id="SSF81296">
    <property type="entry name" value="E set domains"/>
    <property type="match status" value="1"/>
</dbReference>
<dbReference type="Gene3D" id="2.60.40.1220">
    <property type="match status" value="1"/>
</dbReference>
<keyword evidence="2" id="KW-0479">Metal-binding</keyword>
<proteinExistence type="predicted"/>
<reference evidence="8" key="1">
    <citation type="submission" date="2021-01" db="EMBL/GenBank/DDBJ databases">
        <title>Whole genome shotgun sequence of Planosporangium mesophilum NBRC 109066.</title>
        <authorList>
            <person name="Komaki H."/>
            <person name="Tamura T."/>
        </authorList>
    </citation>
    <scope>NUCLEOTIDE SEQUENCE</scope>
    <source>
        <strain evidence="8">NBRC 109066</strain>
    </source>
</reference>
<keyword evidence="3" id="KW-0732">Signal</keyword>
<keyword evidence="9" id="KW-1185">Reference proteome</keyword>
<dbReference type="InterPro" id="IPR007348">
    <property type="entry name" value="CopC_dom"/>
</dbReference>
<evidence type="ECO:0000313" key="9">
    <source>
        <dbReference type="Proteomes" id="UP000599074"/>
    </source>
</evidence>
<comment type="caution">
    <text evidence="8">The sequence shown here is derived from an EMBL/GenBank/DDBJ whole genome shotgun (WGS) entry which is preliminary data.</text>
</comment>
<dbReference type="GO" id="GO:0046688">
    <property type="term" value="P:response to copper ion"/>
    <property type="evidence" value="ECO:0007669"/>
    <property type="project" value="InterPro"/>
</dbReference>
<feature type="transmembrane region" description="Helical" evidence="6">
    <location>
        <begin position="197"/>
        <end position="221"/>
    </location>
</feature>
<evidence type="ECO:0000256" key="3">
    <source>
        <dbReference type="ARBA" id="ARBA00022729"/>
    </source>
</evidence>
<feature type="compositionally biased region" description="Low complexity" evidence="5">
    <location>
        <begin position="154"/>
        <end position="185"/>
    </location>
</feature>
<evidence type="ECO:0000256" key="1">
    <source>
        <dbReference type="ARBA" id="ARBA00004196"/>
    </source>
</evidence>
<evidence type="ECO:0000256" key="5">
    <source>
        <dbReference type="SAM" id="MobiDB-lite"/>
    </source>
</evidence>
<dbReference type="GO" id="GO:0005886">
    <property type="term" value="C:plasma membrane"/>
    <property type="evidence" value="ECO:0007669"/>
    <property type="project" value="TreeGrafter"/>
</dbReference>
<evidence type="ECO:0000259" key="7">
    <source>
        <dbReference type="Pfam" id="PF04234"/>
    </source>
</evidence>
<evidence type="ECO:0000313" key="8">
    <source>
        <dbReference type="EMBL" id="GII25836.1"/>
    </source>
</evidence>
<dbReference type="Proteomes" id="UP000599074">
    <property type="component" value="Unassembled WGS sequence"/>
</dbReference>
<organism evidence="8 9">
    <name type="scientific">Planosporangium mesophilum</name>
    <dbReference type="NCBI Taxonomy" id="689768"/>
    <lineage>
        <taxon>Bacteria</taxon>
        <taxon>Bacillati</taxon>
        <taxon>Actinomycetota</taxon>
        <taxon>Actinomycetes</taxon>
        <taxon>Micromonosporales</taxon>
        <taxon>Micromonosporaceae</taxon>
        <taxon>Planosporangium</taxon>
    </lineage>
</organism>
<dbReference type="Pfam" id="PF04234">
    <property type="entry name" value="CopC"/>
    <property type="match status" value="1"/>
</dbReference>
<dbReference type="InterPro" id="IPR014755">
    <property type="entry name" value="Cu-Rt/internalin_Ig-like"/>
</dbReference>
<keyword evidence="6" id="KW-0812">Transmembrane</keyword>
<keyword evidence="4" id="KW-0186">Copper</keyword>
<evidence type="ECO:0000256" key="6">
    <source>
        <dbReference type="SAM" id="Phobius"/>
    </source>
</evidence>
<accession>A0A8J3X3C6</accession>
<sequence length="234" mass="24363">MPAARLRRTTRVREVRVGRLIRAAVLVAAELTVAMLTVSFLTVAVLAAVPAPAWAHSQLLATTPPDRATVTAPISEVTLTFNEPVQQRFSVVVVNGPGGVLYSHGPVRVVDTTVHQPVSPLRSGSYTVRWRVVSADSHPVEGTFGFTVALPAQGESSAGSSAPGPGPSRPAAAGAGQRPPGQQPSGQPPSGQPPSRLGLAALTVGSVIAVGSVVAIGMLTVRRVTFRRQRRERS</sequence>
<protein>
    <recommendedName>
        <fullName evidence="7">CopC domain-containing protein</fullName>
    </recommendedName>
</protein>
<dbReference type="GO" id="GO:0042597">
    <property type="term" value="C:periplasmic space"/>
    <property type="evidence" value="ECO:0007669"/>
    <property type="project" value="InterPro"/>
</dbReference>
<keyword evidence="6" id="KW-1133">Transmembrane helix</keyword>
<evidence type="ECO:0000256" key="2">
    <source>
        <dbReference type="ARBA" id="ARBA00022723"/>
    </source>
</evidence>
<keyword evidence="6" id="KW-0472">Membrane</keyword>
<dbReference type="InterPro" id="IPR032694">
    <property type="entry name" value="CopC/D"/>
</dbReference>
<dbReference type="EMBL" id="BOON01000059">
    <property type="protein sequence ID" value="GII25836.1"/>
    <property type="molecule type" value="Genomic_DNA"/>
</dbReference>
<dbReference type="InterPro" id="IPR014756">
    <property type="entry name" value="Ig_E-set"/>
</dbReference>
<feature type="transmembrane region" description="Helical" evidence="6">
    <location>
        <begin position="20"/>
        <end position="49"/>
    </location>
</feature>
<dbReference type="GO" id="GO:0030313">
    <property type="term" value="C:cell envelope"/>
    <property type="evidence" value="ECO:0007669"/>
    <property type="project" value="UniProtKB-SubCell"/>
</dbReference>